<accession>A0AC60NY68</accession>
<protein>
    <submittedName>
        <fullName evidence="1">Uncharacterized protein</fullName>
    </submittedName>
</protein>
<organism evidence="1 2">
    <name type="scientific">Ixodes persulcatus</name>
    <name type="common">Taiga tick</name>
    <dbReference type="NCBI Taxonomy" id="34615"/>
    <lineage>
        <taxon>Eukaryota</taxon>
        <taxon>Metazoa</taxon>
        <taxon>Ecdysozoa</taxon>
        <taxon>Arthropoda</taxon>
        <taxon>Chelicerata</taxon>
        <taxon>Arachnida</taxon>
        <taxon>Acari</taxon>
        <taxon>Parasitiformes</taxon>
        <taxon>Ixodida</taxon>
        <taxon>Ixodoidea</taxon>
        <taxon>Ixodidae</taxon>
        <taxon>Ixodinae</taxon>
        <taxon>Ixodes</taxon>
    </lineage>
</organism>
<reference evidence="1 2" key="1">
    <citation type="journal article" date="2020" name="Cell">
        <title>Large-Scale Comparative Analyses of Tick Genomes Elucidate Their Genetic Diversity and Vector Capacities.</title>
        <authorList>
            <consortium name="Tick Genome and Microbiome Consortium (TIGMIC)"/>
            <person name="Jia N."/>
            <person name="Wang J."/>
            <person name="Shi W."/>
            <person name="Du L."/>
            <person name="Sun Y."/>
            <person name="Zhan W."/>
            <person name="Jiang J.F."/>
            <person name="Wang Q."/>
            <person name="Zhang B."/>
            <person name="Ji P."/>
            <person name="Bell-Sakyi L."/>
            <person name="Cui X.M."/>
            <person name="Yuan T.T."/>
            <person name="Jiang B.G."/>
            <person name="Yang W.F."/>
            <person name="Lam T.T."/>
            <person name="Chang Q.C."/>
            <person name="Ding S.J."/>
            <person name="Wang X.J."/>
            <person name="Zhu J.G."/>
            <person name="Ruan X.D."/>
            <person name="Zhao L."/>
            <person name="Wei J.T."/>
            <person name="Ye R.Z."/>
            <person name="Que T.C."/>
            <person name="Du C.H."/>
            <person name="Zhou Y.H."/>
            <person name="Cheng J.X."/>
            <person name="Dai P.F."/>
            <person name="Guo W.B."/>
            <person name="Han X.H."/>
            <person name="Huang E.J."/>
            <person name="Li L.F."/>
            <person name="Wei W."/>
            <person name="Gao Y.C."/>
            <person name="Liu J.Z."/>
            <person name="Shao H.Z."/>
            <person name="Wang X."/>
            <person name="Wang C.C."/>
            <person name="Yang T.C."/>
            <person name="Huo Q.B."/>
            <person name="Li W."/>
            <person name="Chen H.Y."/>
            <person name="Chen S.E."/>
            <person name="Zhou L.G."/>
            <person name="Ni X.B."/>
            <person name="Tian J.H."/>
            <person name="Sheng Y."/>
            <person name="Liu T."/>
            <person name="Pan Y.S."/>
            <person name="Xia L.Y."/>
            <person name="Li J."/>
            <person name="Zhao F."/>
            <person name="Cao W.C."/>
        </authorList>
    </citation>
    <scope>NUCLEOTIDE SEQUENCE [LARGE SCALE GENOMIC DNA]</scope>
    <source>
        <strain evidence="1">Iper-2018</strain>
    </source>
</reference>
<keyword evidence="2" id="KW-1185">Reference proteome</keyword>
<name>A0AC60NY68_IXOPE</name>
<gene>
    <name evidence="1" type="ORF">HPB47_010855</name>
</gene>
<evidence type="ECO:0000313" key="1">
    <source>
        <dbReference type="EMBL" id="KAG0412021.1"/>
    </source>
</evidence>
<comment type="caution">
    <text evidence="1">The sequence shown here is derived from an EMBL/GenBank/DDBJ whole genome shotgun (WGS) entry which is preliminary data.</text>
</comment>
<evidence type="ECO:0000313" key="2">
    <source>
        <dbReference type="Proteomes" id="UP000805193"/>
    </source>
</evidence>
<dbReference type="Proteomes" id="UP000805193">
    <property type="component" value="Unassembled WGS sequence"/>
</dbReference>
<sequence length="532" mass="57365">MSHHEAPKPASAGVENGEPAIIDDDASMTDESDYGGKWTTQMTKRRHGSNSSQSTIISQPPPNLTIIVKPTDPTKLVTNLNPLVLKKKLEDAAPDGIIQIRPNYRLNLLALDTRNVESTKALLRLKSLGAVQVMTYEPPPLSAYVGVIRGVSTEIADAELGAALREKAPVIQVRRLGTSEAVKITFASGATCEHVYIGHTRYEVFPYLERPRQCPKCNRFGHIASTCSKAQRCSRCGGEHDVSTCEAEQPKCTNCSKRHDATAEYVAVTISKGNSNLTIVTAYVRPNVSWDPTILRTILSRCAPATLLLGDFNAHNETWGDKQTYSDAHLKHREWRTFNTTGGSTLHSVGTPIACNEDSGDSGVRCFILLVVDDEPGHAIPRSPALGIVIAKNITVAQAAELLADEFTSAPITPPGFVTGSTTSPQLRPPPSSSSDSDFTLRELKNALRCTSRKRSAPGPDGITFQALRNLDTTALPGLLAYLNNIWRTSVLPPAWLTSEVVTIIWTNRSVSRAATGIIVGAVGPPPPSPSA</sequence>
<proteinExistence type="predicted"/>
<dbReference type="EMBL" id="JABSTQ010011382">
    <property type="protein sequence ID" value="KAG0412021.1"/>
    <property type="molecule type" value="Genomic_DNA"/>
</dbReference>